<proteinExistence type="predicted"/>
<evidence type="ECO:0000313" key="1">
    <source>
        <dbReference type="EMBL" id="GGP67716.1"/>
    </source>
</evidence>
<accession>A0A918EFR5</accession>
<keyword evidence="2" id="KW-1185">Reference proteome</keyword>
<reference evidence="1" key="2">
    <citation type="submission" date="2020-09" db="EMBL/GenBank/DDBJ databases">
        <authorList>
            <person name="Sun Q."/>
            <person name="Ohkuma M."/>
        </authorList>
    </citation>
    <scope>NUCLEOTIDE SEQUENCE</scope>
    <source>
        <strain evidence="1">JCM 3313</strain>
    </source>
</reference>
<dbReference type="EMBL" id="BMRG01000010">
    <property type="protein sequence ID" value="GGP67716.1"/>
    <property type="molecule type" value="Genomic_DNA"/>
</dbReference>
<dbReference type="Proteomes" id="UP000639606">
    <property type="component" value="Unassembled WGS sequence"/>
</dbReference>
<gene>
    <name evidence="1" type="ORF">GCM10010185_45540</name>
</gene>
<reference evidence="1" key="1">
    <citation type="journal article" date="2014" name="Int. J. Syst. Evol. Microbiol.">
        <title>Complete genome sequence of Corynebacterium casei LMG S-19264T (=DSM 44701T), isolated from a smear-ripened cheese.</title>
        <authorList>
            <consortium name="US DOE Joint Genome Institute (JGI-PGF)"/>
            <person name="Walter F."/>
            <person name="Albersmeier A."/>
            <person name="Kalinowski J."/>
            <person name="Ruckert C."/>
        </authorList>
    </citation>
    <scope>NUCLEOTIDE SEQUENCE</scope>
    <source>
        <strain evidence="1">JCM 3313</strain>
    </source>
</reference>
<evidence type="ECO:0000313" key="2">
    <source>
        <dbReference type="Proteomes" id="UP000639606"/>
    </source>
</evidence>
<name>A0A918EFR5_9PSEU</name>
<protein>
    <submittedName>
        <fullName evidence="1">Uncharacterized protein</fullName>
    </submittedName>
</protein>
<organism evidence="1 2">
    <name type="scientific">Saccharothrix coeruleofusca</name>
    <dbReference type="NCBI Taxonomy" id="33919"/>
    <lineage>
        <taxon>Bacteria</taxon>
        <taxon>Bacillati</taxon>
        <taxon>Actinomycetota</taxon>
        <taxon>Actinomycetes</taxon>
        <taxon>Pseudonocardiales</taxon>
        <taxon>Pseudonocardiaceae</taxon>
        <taxon>Saccharothrix</taxon>
    </lineage>
</organism>
<dbReference type="AlphaFoldDB" id="A0A918EFR5"/>
<sequence>MTRPLYWAWNRHRSPVSAEGWVTADAGVTTAVENKAAIDATAQVMSSFTLQPLSDGSVGISW</sequence>
<comment type="caution">
    <text evidence="1">The sequence shown here is derived from an EMBL/GenBank/DDBJ whole genome shotgun (WGS) entry which is preliminary data.</text>
</comment>